<dbReference type="GO" id="GO:0003824">
    <property type="term" value="F:catalytic activity"/>
    <property type="evidence" value="ECO:0007669"/>
    <property type="project" value="InterPro"/>
</dbReference>
<evidence type="ECO:0000313" key="4">
    <source>
        <dbReference type="Proteomes" id="UP000321393"/>
    </source>
</evidence>
<feature type="compositionally biased region" description="Polar residues" evidence="1">
    <location>
        <begin position="562"/>
        <end position="583"/>
    </location>
</feature>
<feature type="compositionally biased region" description="Polar residues" evidence="1">
    <location>
        <begin position="599"/>
        <end position="610"/>
    </location>
</feature>
<dbReference type="PROSITE" id="PS50878">
    <property type="entry name" value="RT_POL"/>
    <property type="match status" value="1"/>
</dbReference>
<feature type="compositionally biased region" description="Polar residues" evidence="1">
    <location>
        <begin position="410"/>
        <end position="422"/>
    </location>
</feature>
<comment type="caution">
    <text evidence="3">The sequence shown here is derived from an EMBL/GenBank/DDBJ whole genome shotgun (WGS) entry which is preliminary data.</text>
</comment>
<dbReference type="Pfam" id="PF03372">
    <property type="entry name" value="Exo_endo_phos"/>
    <property type="match status" value="1"/>
</dbReference>
<dbReference type="PANTHER" id="PTHR33116">
    <property type="entry name" value="REVERSE TRANSCRIPTASE ZINC-BINDING DOMAIN-CONTAINING PROTEIN-RELATED-RELATED"/>
    <property type="match status" value="1"/>
</dbReference>
<evidence type="ECO:0000259" key="2">
    <source>
        <dbReference type="PROSITE" id="PS50878"/>
    </source>
</evidence>
<evidence type="ECO:0000256" key="1">
    <source>
        <dbReference type="SAM" id="MobiDB-lite"/>
    </source>
</evidence>
<proteinExistence type="predicted"/>
<dbReference type="PANTHER" id="PTHR33116:SF78">
    <property type="entry name" value="OS12G0587133 PROTEIN"/>
    <property type="match status" value="1"/>
</dbReference>
<feature type="domain" description="Reverse transcriptase" evidence="2">
    <location>
        <begin position="1089"/>
        <end position="1354"/>
    </location>
</feature>
<dbReference type="Gene3D" id="3.60.10.10">
    <property type="entry name" value="Endonuclease/exonuclease/phosphatase"/>
    <property type="match status" value="1"/>
</dbReference>
<feature type="compositionally biased region" description="Basic residues" evidence="1">
    <location>
        <begin position="505"/>
        <end position="516"/>
    </location>
</feature>
<dbReference type="SUPFAM" id="SSF56672">
    <property type="entry name" value="DNA/RNA polymerases"/>
    <property type="match status" value="1"/>
</dbReference>
<dbReference type="InterPro" id="IPR036691">
    <property type="entry name" value="Endo/exonu/phosph_ase_sf"/>
</dbReference>
<dbReference type="InterPro" id="IPR000477">
    <property type="entry name" value="RT_dom"/>
</dbReference>
<feature type="region of interest" description="Disordered" evidence="1">
    <location>
        <begin position="562"/>
        <end position="618"/>
    </location>
</feature>
<feature type="region of interest" description="Disordered" evidence="1">
    <location>
        <begin position="410"/>
        <end position="429"/>
    </location>
</feature>
<feature type="compositionally biased region" description="Basic and acidic residues" evidence="1">
    <location>
        <begin position="517"/>
        <end position="537"/>
    </location>
</feature>
<reference evidence="3 4" key="1">
    <citation type="submission" date="2019-08" db="EMBL/GenBank/DDBJ databases">
        <title>Draft genome sequences of two oriental melons (Cucumis melo L. var makuwa).</title>
        <authorList>
            <person name="Kwon S.-Y."/>
        </authorList>
    </citation>
    <scope>NUCLEOTIDE SEQUENCE [LARGE SCALE GENOMIC DNA]</scope>
    <source>
        <strain evidence="4">cv. SW 3</strain>
        <tissue evidence="3">Leaf</tissue>
    </source>
</reference>
<dbReference type="InterPro" id="IPR026960">
    <property type="entry name" value="RVT-Znf"/>
</dbReference>
<evidence type="ECO:0000313" key="3">
    <source>
        <dbReference type="EMBL" id="KAA0057507.1"/>
    </source>
</evidence>
<dbReference type="EMBL" id="SSTE01007195">
    <property type="protein sequence ID" value="KAA0057507.1"/>
    <property type="molecule type" value="Genomic_DNA"/>
</dbReference>
<dbReference type="OrthoDB" id="1937528at2759"/>
<sequence>MWLTEVCQHKSFSMDITPDTLAWIRNCFKDLLDTSTTKHFFAERRMEDNCMWVRKTKNKSKTSITAEIFRIDNKGRKCSILVPEGPDSFGWKSFLALITFRSSAPTKRIRSEIRKEPVSTFSDSFSSDSDSSRKSYAKVLSDSSEDDNKKRYKATSDDSSSRRSSSIGFKPFTLSGNSFEKTVIITRRCFHDDWNRIMFSLRKQSEIAFSYKPFQADKAILFLNPDHAKLLCSNKGANGWSTVGNYQVKFESWDSNLHSFHSVIPSYGGWLRFRGIPLHLWNYNTFQHIGSACGGFLDVAKETMQMDKLIDAKIKVRYNYIGFVPASILITDNQGENFIVTTVQPAEARWLVERNVRVHGSFRTKAADEFDQHNHLAETYTYNGFQAIPPEPTRTHGDYSIHNSDKHSISYHTQAKKNNSSESEYDPFDQQLSDRRKEKGKAILIINDQDHGHYSKRSKRISNRKVSFLSPGGIQSNSSNTEINTKGKSLEISTINDQFEKRWSPRQKTKTKLTYRIKKDPQESTEDHKLSLKETGEGSKQMNLSVDMGPISPLESMIQSENNHGLDTFNNQTPDGNSKSTDSAEAKNLTVSVKEGADQNKSASRSTAEGNSKDAKTGSELEIDRAFKEKLVIWLKENELKLSPKYTNDVPSSSYFPVIVSDQNMDIAGHGPLGDKGGILVLWDDTNFKVNDIKVGNYSISLNILNTNGNWWLTSVYGPYKYNDRTKLWPELEILQSLCLPNWLIAGDFNIVRWERETNAKSLDKRNMANFNNFISVNELIDPPPLNNNFTWSNLRVNPTYSRLDRFLLSKGWENAFGLHTSRTLERNISDHFPILLESPQIKWGPCPFRLNNSSLRDKEFQKNFINWWNSSKQAGFPGYAFIQSLNSLSKFIKEWQHNKVNLYDANKKALLKEIDIIDKLEFQGEMSTTHHQKRISLKSDLLSIENNQAQIWHQRARQRWNLLGDENNSYFHRICTINQRKNLIKSICDPAGTSLDSIDDISRTFISHFQNIYTKESYEEILIDNLSWNPISRLCQSELCKPFDESEIKSTIMSFSNEKAPGPDGYTMLFYKKHWPDLKDDLLNVFKDFHKAGIVNNNVNNTFIALISKKEKCSKPSDYRPISLTTSLYKIMAKALANRLKSALPDTIAENQMAFIKGRQINDAILIANEAIDTWKQRKIKGFVLKLDIEKAFDKISWSFIDYMLAKKHFPHKWRKWIKACISNVQYSILLNGAPKGRIKAERGIRQGDPLSPFIFVLAMDYLSRLLSHLESKGAIKGVSFNNCCNISHLLFADDVLIFVEDNERYLNNLQMALTLFEKASGLTFNNSKSTISPINISAGRTDQIASFFGFQTKFLPVNYLGVPLGGNPRSRSFWDQTIECIHKKLNGWKYSQISKGGRLTLLKASLSSLPTYQLSTFKAPVSVYKEIEKHWRDFLWGGSEDKQNAHLINWNICTSPKELGGLGISKLKDTNQALLCKWLWRYHNESNSLWKKCIDAKYTKNHQGDIPVVGRNSSANSPWNAIKKWKDWYESKISWLPNDGSSLSFWHSKWHNNIPLSLQIPRLYALSNMQSATVKEIWDQGSDDWNMKPRRPLNEREQQTWDSIKMSLPRIHNNRGMCKPTWNPSDSKKYTVASAKDIAFKESSIPKETNWEKELKHLWRSHIPQKCKFFIWTMVHQKLNTMDNIQKRNPSMSLNPSWCISCRSSNEDMNHLFIFCPFARSLWNMWSSETGTPMVNTNVKDLCLQLCRQTGRNAKNIISFNSAIATLWTIWIRRNNLIFADKDSSYLNAWEDICTLTGSWSSKSKTLKNYSQATIALNIKALCNLPM</sequence>
<dbReference type="Pfam" id="PF13966">
    <property type="entry name" value="zf-RVT"/>
    <property type="match status" value="1"/>
</dbReference>
<dbReference type="Proteomes" id="UP000321393">
    <property type="component" value="Unassembled WGS sequence"/>
</dbReference>
<name>A0A5A7US62_CUCMM</name>
<organism evidence="3 4">
    <name type="scientific">Cucumis melo var. makuwa</name>
    <name type="common">Oriental melon</name>
    <dbReference type="NCBI Taxonomy" id="1194695"/>
    <lineage>
        <taxon>Eukaryota</taxon>
        <taxon>Viridiplantae</taxon>
        <taxon>Streptophyta</taxon>
        <taxon>Embryophyta</taxon>
        <taxon>Tracheophyta</taxon>
        <taxon>Spermatophyta</taxon>
        <taxon>Magnoliopsida</taxon>
        <taxon>eudicotyledons</taxon>
        <taxon>Gunneridae</taxon>
        <taxon>Pentapetalae</taxon>
        <taxon>rosids</taxon>
        <taxon>fabids</taxon>
        <taxon>Cucurbitales</taxon>
        <taxon>Cucurbitaceae</taxon>
        <taxon>Benincaseae</taxon>
        <taxon>Cucumis</taxon>
    </lineage>
</organism>
<protein>
    <submittedName>
        <fullName evidence="3">LINE-1 retrotransposable element ORF2 protein</fullName>
    </submittedName>
</protein>
<feature type="region of interest" description="Disordered" evidence="1">
    <location>
        <begin position="505"/>
        <end position="550"/>
    </location>
</feature>
<accession>A0A5A7US62</accession>
<gene>
    <name evidence="3" type="ORF">E6C27_scaffold280G003960</name>
</gene>
<dbReference type="SUPFAM" id="SSF56219">
    <property type="entry name" value="DNase I-like"/>
    <property type="match status" value="1"/>
</dbReference>
<dbReference type="InterPro" id="IPR043502">
    <property type="entry name" value="DNA/RNA_pol_sf"/>
</dbReference>
<dbReference type="CDD" id="cd01650">
    <property type="entry name" value="RT_nLTR_like"/>
    <property type="match status" value="1"/>
</dbReference>
<dbReference type="InterPro" id="IPR005135">
    <property type="entry name" value="Endo/exonuclease/phosphatase"/>
</dbReference>
<dbReference type="Pfam" id="PF00078">
    <property type="entry name" value="RVT_1"/>
    <property type="match status" value="1"/>
</dbReference>